<accession>A0A7J7I2U1</accession>
<keyword evidence="2" id="KW-0732">Signal</keyword>
<feature type="compositionally biased region" description="Low complexity" evidence="1">
    <location>
        <begin position="15"/>
        <end position="25"/>
    </location>
</feature>
<comment type="caution">
    <text evidence="3">The sequence shown here is derived from an EMBL/GenBank/DDBJ whole genome shotgun (WGS) entry which is preliminary data.</text>
</comment>
<evidence type="ECO:0000313" key="3">
    <source>
        <dbReference type="EMBL" id="KAF5959333.1"/>
    </source>
</evidence>
<proteinExistence type="predicted"/>
<evidence type="ECO:0000313" key="4">
    <source>
        <dbReference type="Proteomes" id="UP000593564"/>
    </source>
</evidence>
<gene>
    <name evidence="3" type="ORF">HYC85_000542</name>
</gene>
<evidence type="ECO:0000256" key="2">
    <source>
        <dbReference type="SAM" id="SignalP"/>
    </source>
</evidence>
<dbReference type="EMBL" id="JACBKZ010000001">
    <property type="protein sequence ID" value="KAF5959333.1"/>
    <property type="molecule type" value="Genomic_DNA"/>
</dbReference>
<feature type="region of interest" description="Disordered" evidence="1">
    <location>
        <begin position="15"/>
        <end position="34"/>
    </location>
</feature>
<dbReference type="AlphaFoldDB" id="A0A7J7I2U1"/>
<evidence type="ECO:0000256" key="1">
    <source>
        <dbReference type="SAM" id="MobiDB-lite"/>
    </source>
</evidence>
<feature type="chain" id="PRO_5029830613" description="CHCH domain-containing protein" evidence="2">
    <location>
        <begin position="19"/>
        <end position="116"/>
    </location>
</feature>
<evidence type="ECO:0008006" key="5">
    <source>
        <dbReference type="Google" id="ProtNLM"/>
    </source>
</evidence>
<sequence>MFFFSNFLFLSFAGKSSSASSGSKSLCNSTTPTSYDAKHCEKIRKTKASCLEQYKESLQKKATAAGFDRPIDYLWHEREKDPQYCRISYEMYKKCLSENEKETMCEFMRNNCPQFK</sequence>
<protein>
    <recommendedName>
        <fullName evidence="5">CHCH domain-containing protein</fullName>
    </recommendedName>
</protein>
<reference evidence="4" key="1">
    <citation type="journal article" date="2020" name="Nat. Commun.">
        <title>Genome assembly of wild tea tree DASZ reveals pedigree and selection history of tea varieties.</title>
        <authorList>
            <person name="Zhang W."/>
            <person name="Zhang Y."/>
            <person name="Qiu H."/>
            <person name="Guo Y."/>
            <person name="Wan H."/>
            <person name="Zhang X."/>
            <person name="Scossa F."/>
            <person name="Alseekh S."/>
            <person name="Zhang Q."/>
            <person name="Wang P."/>
            <person name="Xu L."/>
            <person name="Schmidt M.H."/>
            <person name="Jia X."/>
            <person name="Li D."/>
            <person name="Zhu A."/>
            <person name="Guo F."/>
            <person name="Chen W."/>
            <person name="Ni D."/>
            <person name="Usadel B."/>
            <person name="Fernie A.R."/>
            <person name="Wen W."/>
        </authorList>
    </citation>
    <scope>NUCLEOTIDE SEQUENCE [LARGE SCALE GENOMIC DNA]</scope>
    <source>
        <strain evidence="4">cv. G240</strain>
    </source>
</reference>
<organism evidence="3 4">
    <name type="scientific">Camellia sinensis</name>
    <name type="common">Tea plant</name>
    <name type="synonym">Thea sinensis</name>
    <dbReference type="NCBI Taxonomy" id="4442"/>
    <lineage>
        <taxon>Eukaryota</taxon>
        <taxon>Viridiplantae</taxon>
        <taxon>Streptophyta</taxon>
        <taxon>Embryophyta</taxon>
        <taxon>Tracheophyta</taxon>
        <taxon>Spermatophyta</taxon>
        <taxon>Magnoliopsida</taxon>
        <taxon>eudicotyledons</taxon>
        <taxon>Gunneridae</taxon>
        <taxon>Pentapetalae</taxon>
        <taxon>asterids</taxon>
        <taxon>Ericales</taxon>
        <taxon>Theaceae</taxon>
        <taxon>Camellia</taxon>
    </lineage>
</organism>
<dbReference type="Proteomes" id="UP000593564">
    <property type="component" value="Unassembled WGS sequence"/>
</dbReference>
<keyword evidence="4" id="KW-1185">Reference proteome</keyword>
<reference evidence="3 4" key="2">
    <citation type="submission" date="2020-07" db="EMBL/GenBank/DDBJ databases">
        <title>Genome assembly of wild tea tree DASZ reveals pedigree and selection history of tea varieties.</title>
        <authorList>
            <person name="Zhang W."/>
        </authorList>
    </citation>
    <scope>NUCLEOTIDE SEQUENCE [LARGE SCALE GENOMIC DNA]</scope>
    <source>
        <strain evidence="4">cv. G240</strain>
        <tissue evidence="3">Leaf</tissue>
    </source>
</reference>
<name>A0A7J7I2U1_CAMSI</name>
<feature type="signal peptide" evidence="2">
    <location>
        <begin position="1"/>
        <end position="18"/>
    </location>
</feature>